<dbReference type="Gene3D" id="1.25.40.10">
    <property type="entry name" value="Tetratricopeptide repeat domain"/>
    <property type="match status" value="1"/>
</dbReference>
<keyword evidence="2" id="KW-1185">Reference proteome</keyword>
<reference evidence="1" key="1">
    <citation type="submission" date="2023-01" db="EMBL/GenBank/DDBJ databases">
        <authorList>
            <person name="Piombo E."/>
        </authorList>
    </citation>
    <scope>NUCLEOTIDE SEQUENCE</scope>
</reference>
<dbReference type="Proteomes" id="UP001160390">
    <property type="component" value="Unassembled WGS sequence"/>
</dbReference>
<dbReference type="SUPFAM" id="SSF48452">
    <property type="entry name" value="TPR-like"/>
    <property type="match status" value="1"/>
</dbReference>
<proteinExistence type="predicted"/>
<dbReference type="AlphaFoldDB" id="A0AA35Q6W2"/>
<dbReference type="InterPro" id="IPR011990">
    <property type="entry name" value="TPR-like_helical_dom_sf"/>
</dbReference>
<protein>
    <submittedName>
        <fullName evidence="1">Uncharacterized protein</fullName>
    </submittedName>
</protein>
<comment type="caution">
    <text evidence="1">The sequence shown here is derived from an EMBL/GenBank/DDBJ whole genome shotgun (WGS) entry which is preliminary data.</text>
</comment>
<name>A0AA35Q6W2_9HYPO</name>
<sequence length="252" mass="28792">MAQDRGGSGVDLVELENFGNLFRPLGRYQEVGRIYSSIVRVLNMEQPPGANSLEMCTIQRSYESALEAFQISYEKQRQLNLDDKSALMVIVYNAGRSLMLLGKLNESLRALSTAASYFFGKAQRDERAHASSGEAWSIYFRVSNDIGEIHLRHNNVDQAEQNFRAAFEGQKRFLDELHPILFTIRLNMGRVCVARSLFGAANKIFEYIIASYTEWWGRHYSETMRAVAELAERHQRHGQMKVLIGDEGERET</sequence>
<accession>A0AA35Q6W2</accession>
<gene>
    <name evidence="1" type="ORF">CCHLO57077_00017979</name>
</gene>
<evidence type="ECO:0000313" key="2">
    <source>
        <dbReference type="Proteomes" id="UP001160390"/>
    </source>
</evidence>
<organism evidence="1 2">
    <name type="scientific">Clonostachys chloroleuca</name>
    <dbReference type="NCBI Taxonomy" id="1926264"/>
    <lineage>
        <taxon>Eukaryota</taxon>
        <taxon>Fungi</taxon>
        <taxon>Dikarya</taxon>
        <taxon>Ascomycota</taxon>
        <taxon>Pezizomycotina</taxon>
        <taxon>Sordariomycetes</taxon>
        <taxon>Hypocreomycetidae</taxon>
        <taxon>Hypocreales</taxon>
        <taxon>Bionectriaceae</taxon>
        <taxon>Clonostachys</taxon>
    </lineage>
</organism>
<evidence type="ECO:0000313" key="1">
    <source>
        <dbReference type="EMBL" id="CAI6092444.1"/>
    </source>
</evidence>
<dbReference type="EMBL" id="CABFNP030001209">
    <property type="protein sequence ID" value="CAI6092444.1"/>
    <property type="molecule type" value="Genomic_DNA"/>
</dbReference>